<dbReference type="Proteomes" id="UP000215914">
    <property type="component" value="Unassembled WGS sequence"/>
</dbReference>
<dbReference type="EMBL" id="MNCJ02000318">
    <property type="protein sequence ID" value="KAF5815393.1"/>
    <property type="molecule type" value="Genomic_DNA"/>
</dbReference>
<accession>A0A9K3NXT8</accession>
<reference evidence="1" key="1">
    <citation type="journal article" date="2017" name="Nature">
        <title>The sunflower genome provides insights into oil metabolism, flowering and Asterid evolution.</title>
        <authorList>
            <person name="Badouin H."/>
            <person name="Gouzy J."/>
            <person name="Grassa C.J."/>
            <person name="Murat F."/>
            <person name="Staton S.E."/>
            <person name="Cottret L."/>
            <person name="Lelandais-Briere C."/>
            <person name="Owens G.L."/>
            <person name="Carrere S."/>
            <person name="Mayjonade B."/>
            <person name="Legrand L."/>
            <person name="Gill N."/>
            <person name="Kane N.C."/>
            <person name="Bowers J.E."/>
            <person name="Hubner S."/>
            <person name="Bellec A."/>
            <person name="Berard A."/>
            <person name="Berges H."/>
            <person name="Blanchet N."/>
            <person name="Boniface M.C."/>
            <person name="Brunel D."/>
            <person name="Catrice O."/>
            <person name="Chaidir N."/>
            <person name="Claudel C."/>
            <person name="Donnadieu C."/>
            <person name="Faraut T."/>
            <person name="Fievet G."/>
            <person name="Helmstetter N."/>
            <person name="King M."/>
            <person name="Knapp S.J."/>
            <person name="Lai Z."/>
            <person name="Le Paslier M.C."/>
            <person name="Lippi Y."/>
            <person name="Lorenzon L."/>
            <person name="Mandel J.R."/>
            <person name="Marage G."/>
            <person name="Marchand G."/>
            <person name="Marquand E."/>
            <person name="Bret-Mestries E."/>
            <person name="Morien E."/>
            <person name="Nambeesan S."/>
            <person name="Nguyen T."/>
            <person name="Pegot-Espagnet P."/>
            <person name="Pouilly N."/>
            <person name="Raftis F."/>
            <person name="Sallet E."/>
            <person name="Schiex T."/>
            <person name="Thomas J."/>
            <person name="Vandecasteele C."/>
            <person name="Vares D."/>
            <person name="Vear F."/>
            <person name="Vautrin S."/>
            <person name="Crespi M."/>
            <person name="Mangin B."/>
            <person name="Burke J.M."/>
            <person name="Salse J."/>
            <person name="Munos S."/>
            <person name="Vincourt P."/>
            <person name="Rieseberg L.H."/>
            <person name="Langlade N.B."/>
        </authorList>
    </citation>
    <scope>NUCLEOTIDE SEQUENCE</scope>
    <source>
        <tissue evidence="1">Leaves</tissue>
    </source>
</reference>
<dbReference type="AlphaFoldDB" id="A0A9K3NXT8"/>
<dbReference type="Gramene" id="mRNA:HanXRQr2_Chr03g0122611">
    <property type="protein sequence ID" value="CDS:HanXRQr2_Chr03g0122611.1"/>
    <property type="gene ID" value="HanXRQr2_Chr03g0122611"/>
</dbReference>
<gene>
    <name evidence="1" type="ORF">HanXRQr2_Chr03g0122611</name>
</gene>
<organism evidence="1 2">
    <name type="scientific">Helianthus annuus</name>
    <name type="common">Common sunflower</name>
    <dbReference type="NCBI Taxonomy" id="4232"/>
    <lineage>
        <taxon>Eukaryota</taxon>
        <taxon>Viridiplantae</taxon>
        <taxon>Streptophyta</taxon>
        <taxon>Embryophyta</taxon>
        <taxon>Tracheophyta</taxon>
        <taxon>Spermatophyta</taxon>
        <taxon>Magnoliopsida</taxon>
        <taxon>eudicotyledons</taxon>
        <taxon>Gunneridae</taxon>
        <taxon>Pentapetalae</taxon>
        <taxon>asterids</taxon>
        <taxon>campanulids</taxon>
        <taxon>Asterales</taxon>
        <taxon>Asteraceae</taxon>
        <taxon>Asteroideae</taxon>
        <taxon>Heliantheae alliance</taxon>
        <taxon>Heliantheae</taxon>
        <taxon>Helianthus</taxon>
    </lineage>
</organism>
<proteinExistence type="predicted"/>
<protein>
    <submittedName>
        <fullName evidence="1">Uncharacterized protein</fullName>
    </submittedName>
</protein>
<evidence type="ECO:0000313" key="2">
    <source>
        <dbReference type="Proteomes" id="UP000215914"/>
    </source>
</evidence>
<reference evidence="1" key="2">
    <citation type="submission" date="2020-06" db="EMBL/GenBank/DDBJ databases">
        <title>Helianthus annuus Genome sequencing and assembly Release 2.</title>
        <authorList>
            <person name="Gouzy J."/>
            <person name="Langlade N."/>
            <person name="Munos S."/>
        </authorList>
    </citation>
    <scope>NUCLEOTIDE SEQUENCE</scope>
    <source>
        <tissue evidence="1">Leaves</tissue>
    </source>
</reference>
<sequence>MDSYLRGLYIDYSVDLGFKKARLRREAIKAVCKKPYMKRADGGIFRPRLDTYSIRLLLQLNFEHNLKS</sequence>
<keyword evidence="2" id="KW-1185">Reference proteome</keyword>
<name>A0A9K3NXT8_HELAN</name>
<comment type="caution">
    <text evidence="1">The sequence shown here is derived from an EMBL/GenBank/DDBJ whole genome shotgun (WGS) entry which is preliminary data.</text>
</comment>
<evidence type="ECO:0000313" key="1">
    <source>
        <dbReference type="EMBL" id="KAF5815393.1"/>
    </source>
</evidence>